<proteinExistence type="predicted"/>
<name>A0ABR3GWG0_9PEZI</name>
<dbReference type="PANTHER" id="PTHR40633">
    <property type="entry name" value="MATRIX PROTEIN, PUTATIVE (AFU_ORTHOLOGUE AFUA_8G05410)-RELATED"/>
    <property type="match status" value="1"/>
</dbReference>
<accession>A0ABR3GWG0</accession>
<evidence type="ECO:0000313" key="4">
    <source>
        <dbReference type="EMBL" id="KAL0640279.1"/>
    </source>
</evidence>
<dbReference type="PANTHER" id="PTHR40633:SF1">
    <property type="entry name" value="GPI ANCHORED SERINE-THREONINE RICH PROTEIN (AFU_ORTHOLOGUE AFUA_1G03630)"/>
    <property type="match status" value="1"/>
</dbReference>
<evidence type="ECO:0000313" key="5">
    <source>
        <dbReference type="Proteomes" id="UP001447188"/>
    </source>
</evidence>
<feature type="domain" description="Yeast cell wall synthesis Kre9/Knh1-like N-terminal" evidence="3">
    <location>
        <begin position="50"/>
        <end position="90"/>
    </location>
</feature>
<gene>
    <name evidence="4" type="ORF">Q9L58_000559</name>
</gene>
<dbReference type="InterPro" id="IPR018466">
    <property type="entry name" value="Kre9/Knh1-like_N"/>
</dbReference>
<sequence>MRFTSTLFLAFSALASLVSAQSTITSSSGPATTSSAISGNTNPISSPLGGTLKAGALTTITWTPTSGTSVTLVLREGKENNLAEIVTIACEFTRQFSGLSDFRD</sequence>
<evidence type="ECO:0000256" key="1">
    <source>
        <dbReference type="ARBA" id="ARBA00022729"/>
    </source>
</evidence>
<evidence type="ECO:0000256" key="2">
    <source>
        <dbReference type="SAM" id="SignalP"/>
    </source>
</evidence>
<evidence type="ECO:0000259" key="3">
    <source>
        <dbReference type="Pfam" id="PF10342"/>
    </source>
</evidence>
<comment type="caution">
    <text evidence="4">The sequence shown here is derived from an EMBL/GenBank/DDBJ whole genome shotgun (WGS) entry which is preliminary data.</text>
</comment>
<feature type="chain" id="PRO_5047011493" description="Yeast cell wall synthesis Kre9/Knh1-like N-terminal domain-containing protein" evidence="2">
    <location>
        <begin position="21"/>
        <end position="104"/>
    </location>
</feature>
<dbReference type="EMBL" id="JBBBZM010000004">
    <property type="protein sequence ID" value="KAL0640279.1"/>
    <property type="molecule type" value="Genomic_DNA"/>
</dbReference>
<feature type="signal peptide" evidence="2">
    <location>
        <begin position="1"/>
        <end position="20"/>
    </location>
</feature>
<dbReference type="Pfam" id="PF10342">
    <property type="entry name" value="Kre9_KNH"/>
    <property type="match status" value="1"/>
</dbReference>
<dbReference type="InterPro" id="IPR052982">
    <property type="entry name" value="SRP1/TIP1-like"/>
</dbReference>
<dbReference type="Proteomes" id="UP001447188">
    <property type="component" value="Unassembled WGS sequence"/>
</dbReference>
<organism evidence="4 5">
    <name type="scientific">Discina gigas</name>
    <dbReference type="NCBI Taxonomy" id="1032678"/>
    <lineage>
        <taxon>Eukaryota</taxon>
        <taxon>Fungi</taxon>
        <taxon>Dikarya</taxon>
        <taxon>Ascomycota</taxon>
        <taxon>Pezizomycotina</taxon>
        <taxon>Pezizomycetes</taxon>
        <taxon>Pezizales</taxon>
        <taxon>Discinaceae</taxon>
        <taxon>Discina</taxon>
    </lineage>
</organism>
<keyword evidence="1 2" id="KW-0732">Signal</keyword>
<keyword evidence="5" id="KW-1185">Reference proteome</keyword>
<protein>
    <recommendedName>
        <fullName evidence="3">Yeast cell wall synthesis Kre9/Knh1-like N-terminal domain-containing protein</fullName>
    </recommendedName>
</protein>
<reference evidence="4 5" key="1">
    <citation type="submission" date="2024-02" db="EMBL/GenBank/DDBJ databases">
        <title>Discinaceae phylogenomics.</title>
        <authorList>
            <person name="Dirks A.C."/>
            <person name="James T.Y."/>
        </authorList>
    </citation>
    <scope>NUCLEOTIDE SEQUENCE [LARGE SCALE GENOMIC DNA]</scope>
    <source>
        <strain evidence="4 5">ACD0624</strain>
    </source>
</reference>